<dbReference type="SMART" id="SM00322">
    <property type="entry name" value="KH"/>
    <property type="match status" value="3"/>
</dbReference>
<evidence type="ECO:0000256" key="1">
    <source>
        <dbReference type="ARBA" id="ARBA00022737"/>
    </source>
</evidence>
<evidence type="ECO:0000256" key="2">
    <source>
        <dbReference type="PROSITE-ProRule" id="PRU00117"/>
    </source>
</evidence>
<evidence type="ECO:0000313" key="6">
    <source>
        <dbReference type="Proteomes" id="UP000019384"/>
    </source>
</evidence>
<feature type="domain" description="K Homology" evidence="4">
    <location>
        <begin position="156"/>
        <end position="227"/>
    </location>
</feature>
<dbReference type="GO" id="GO:0005737">
    <property type="term" value="C:cytoplasm"/>
    <property type="evidence" value="ECO:0007669"/>
    <property type="project" value="EnsemblFungi"/>
</dbReference>
<dbReference type="PROSITE" id="PS50084">
    <property type="entry name" value="KH_TYPE_1"/>
    <property type="match status" value="3"/>
</dbReference>
<dbReference type="Pfam" id="PF00013">
    <property type="entry name" value="KH_1"/>
    <property type="match status" value="3"/>
</dbReference>
<dbReference type="GO" id="GO:0005634">
    <property type="term" value="C:nucleus"/>
    <property type="evidence" value="ECO:0007669"/>
    <property type="project" value="EnsemblFungi"/>
</dbReference>
<dbReference type="InterPro" id="IPR036612">
    <property type="entry name" value="KH_dom_type_1_sf"/>
</dbReference>
<evidence type="ECO:0000256" key="3">
    <source>
        <dbReference type="SAM" id="MobiDB-lite"/>
    </source>
</evidence>
<feature type="region of interest" description="Disordered" evidence="3">
    <location>
        <begin position="392"/>
        <end position="427"/>
    </location>
</feature>
<dbReference type="SUPFAM" id="SSF54791">
    <property type="entry name" value="Eukaryotic type KH-domain (KH-domain type I)"/>
    <property type="match status" value="3"/>
</dbReference>
<dbReference type="HOGENOM" id="CLU_022670_9_0_1"/>
<name>W6MFD3_9ASCO</name>
<accession>W6MFD3</accession>
<dbReference type="Proteomes" id="UP000019384">
    <property type="component" value="Unassembled WGS sequence"/>
</dbReference>
<dbReference type="InterPro" id="IPR004088">
    <property type="entry name" value="KH_dom_type_1"/>
</dbReference>
<dbReference type="RefSeq" id="XP_022456258.1">
    <property type="nucleotide sequence ID" value="XM_022604717.1"/>
</dbReference>
<feature type="compositionally biased region" description="Basic and acidic residues" evidence="3">
    <location>
        <begin position="24"/>
        <end position="34"/>
    </location>
</feature>
<proteinExistence type="predicted"/>
<dbReference type="Gene3D" id="3.30.1370.10">
    <property type="entry name" value="K Homology domain, type 1"/>
    <property type="match status" value="3"/>
</dbReference>
<keyword evidence="2" id="KW-0694">RNA-binding</keyword>
<dbReference type="GeneID" id="34517646"/>
<feature type="domain" description="K Homology" evidence="4">
    <location>
        <begin position="322"/>
        <end position="392"/>
    </location>
</feature>
<dbReference type="GO" id="GO:0003729">
    <property type="term" value="F:mRNA binding"/>
    <property type="evidence" value="ECO:0007669"/>
    <property type="project" value="EnsemblFungi"/>
</dbReference>
<feature type="compositionally biased region" description="Low complexity" evidence="3">
    <location>
        <begin position="399"/>
        <end position="411"/>
    </location>
</feature>
<keyword evidence="6" id="KW-1185">Reference proteome</keyword>
<evidence type="ECO:0000313" key="5">
    <source>
        <dbReference type="EMBL" id="CDK24241.1"/>
    </source>
</evidence>
<evidence type="ECO:0000259" key="4">
    <source>
        <dbReference type="SMART" id="SM00322"/>
    </source>
</evidence>
<gene>
    <name evidence="5" type="ORF">KUCA_T00000201001</name>
</gene>
<dbReference type="InterPro" id="IPR004087">
    <property type="entry name" value="KH_dom"/>
</dbReference>
<dbReference type="EMBL" id="HG793125">
    <property type="protein sequence ID" value="CDK24241.1"/>
    <property type="molecule type" value="Genomic_DNA"/>
</dbReference>
<dbReference type="GO" id="GO:0000723">
    <property type="term" value="P:telomere maintenance"/>
    <property type="evidence" value="ECO:0007669"/>
    <property type="project" value="EnsemblFungi"/>
</dbReference>
<feature type="domain" description="K Homology" evidence="4">
    <location>
        <begin position="73"/>
        <end position="143"/>
    </location>
</feature>
<feature type="region of interest" description="Disordered" evidence="3">
    <location>
        <begin position="1"/>
        <end position="69"/>
    </location>
</feature>
<reference evidence="5" key="1">
    <citation type="submission" date="2013-12" db="EMBL/GenBank/DDBJ databases">
        <authorList>
            <person name="Genoscope - CEA"/>
        </authorList>
    </citation>
    <scope>NUCLEOTIDE SEQUENCE</scope>
    <source>
        <strain evidence="5">CBS 1993</strain>
    </source>
</reference>
<dbReference type="AlphaFoldDB" id="W6MFD3"/>
<dbReference type="PANTHER" id="PTHR10288">
    <property type="entry name" value="KH DOMAIN CONTAINING RNA BINDING PROTEIN"/>
    <property type="match status" value="1"/>
</dbReference>
<sequence>MLKRKNEENEASGVKRVALDSEAVEQHDIDDDKQNTAPVVATADESEVGQQDGDQKPAAGPISSHKVQDDDPTYVHFRMLCNVKEAAVVVGKGGETINRIKEMSNCRINVSENVKGVPERVISVRGGSENVAKAFGIIVRVILNEPLEQASSLDSNQFFLRLLFPHTIMGYIIGKKGARFREIEENSAALLKADDRTLPNSTDRILHINGVADAIHIAAYYVAQTVIEHKGFVTKMVFYNPANYGIDTQQMYPMMGSPPSSAHHQMMNMGMGMMVGGPIGMMGRNSHPNGAGRMGGYGYINQGMGAMMKPQPPYGAYVPHEEKVNQDLMVPQEHIGLVIGKGGKNLAEIRASSGCYVKVNEEVPGAFERKLTLMGTPSAIERATYLISNKLEYERQRKQQQQQQQYQNPPQSKGNDPEPKPDAIPAE</sequence>
<organism evidence="5 6">
    <name type="scientific">Kuraishia capsulata CBS 1993</name>
    <dbReference type="NCBI Taxonomy" id="1382522"/>
    <lineage>
        <taxon>Eukaryota</taxon>
        <taxon>Fungi</taxon>
        <taxon>Dikarya</taxon>
        <taxon>Ascomycota</taxon>
        <taxon>Saccharomycotina</taxon>
        <taxon>Pichiomycetes</taxon>
        <taxon>Pichiales</taxon>
        <taxon>Pichiaceae</taxon>
        <taxon>Kuraishia</taxon>
    </lineage>
</organism>
<keyword evidence="1" id="KW-0677">Repeat</keyword>
<dbReference type="OrthoDB" id="1937934at2759"/>
<reference evidence="5" key="2">
    <citation type="submission" date="2014-02" db="EMBL/GenBank/DDBJ databases">
        <title>Complete DNA sequence of /Kuraishia capsulata/ illustrates novel genomic features among budding yeasts (/Saccharomycotina/).</title>
        <authorList>
            <person name="Morales L."/>
            <person name="Noel B."/>
            <person name="Porcel B."/>
            <person name="Marcet-Houben M."/>
            <person name="Hullo M-F."/>
            <person name="Sacerdot C."/>
            <person name="Tekaia F."/>
            <person name="Leh-Louis V."/>
            <person name="Despons L."/>
            <person name="Khanna V."/>
            <person name="Aury J-M."/>
            <person name="Barbe V."/>
            <person name="Couloux A."/>
            <person name="Labadie K."/>
            <person name="Pelletier E."/>
            <person name="Souciet J-L."/>
            <person name="Boekhout T."/>
            <person name="Gabaldon T."/>
            <person name="Wincker P."/>
            <person name="Dujon B."/>
        </authorList>
    </citation>
    <scope>NUCLEOTIDE SEQUENCE</scope>
    <source>
        <strain evidence="5">CBS 1993</strain>
    </source>
</reference>
<dbReference type="STRING" id="1382522.W6MFD3"/>
<protein>
    <recommendedName>
        <fullName evidence="4">K Homology domain-containing protein</fullName>
    </recommendedName>
</protein>